<dbReference type="PROSITE" id="PS00868">
    <property type="entry name" value="CYS_MET_METAB_PP"/>
    <property type="match status" value="1"/>
</dbReference>
<dbReference type="eggNOG" id="COG0626">
    <property type="taxonomic scope" value="Bacteria"/>
</dbReference>
<dbReference type="GO" id="GO:0030170">
    <property type="term" value="F:pyridoxal phosphate binding"/>
    <property type="evidence" value="ECO:0007669"/>
    <property type="project" value="InterPro"/>
</dbReference>
<proteinExistence type="inferred from homology"/>
<evidence type="ECO:0000256" key="4">
    <source>
        <dbReference type="PIRSR" id="PIRSR001434-2"/>
    </source>
</evidence>
<dbReference type="GO" id="GO:0019346">
    <property type="term" value="P:transsulfuration"/>
    <property type="evidence" value="ECO:0007669"/>
    <property type="project" value="InterPro"/>
</dbReference>
<evidence type="ECO:0000313" key="6">
    <source>
        <dbReference type="EMBL" id="ACV27024.1"/>
    </source>
</evidence>
<keyword evidence="6" id="KW-0808">Transferase</keyword>
<evidence type="ECO:0000256" key="3">
    <source>
        <dbReference type="ARBA" id="ARBA00022898"/>
    </source>
</evidence>
<dbReference type="InterPro" id="IPR000277">
    <property type="entry name" value="Cys/Met-Metab_PyrdxlP-dep_enz"/>
</dbReference>
<dbReference type="PANTHER" id="PTHR11808">
    <property type="entry name" value="TRANS-SULFURATION ENZYME FAMILY MEMBER"/>
    <property type="match status" value="1"/>
</dbReference>
<dbReference type="InterPro" id="IPR054542">
    <property type="entry name" value="Cys_met_metab_PP"/>
</dbReference>
<dbReference type="GO" id="GO:0005737">
    <property type="term" value="C:cytoplasm"/>
    <property type="evidence" value="ECO:0007669"/>
    <property type="project" value="TreeGrafter"/>
</dbReference>
<dbReference type="FunCoup" id="C7RCN2">
    <property type="interactions" value="467"/>
</dbReference>
<dbReference type="EC" id="2.5.1.48" evidence="6"/>
<dbReference type="SUPFAM" id="SSF53383">
    <property type="entry name" value="PLP-dependent transferases"/>
    <property type="match status" value="1"/>
</dbReference>
<dbReference type="AlphaFoldDB" id="C7RCN2"/>
<dbReference type="InterPro" id="IPR011821">
    <property type="entry name" value="O_succ_thio_ly"/>
</dbReference>
<dbReference type="EMBL" id="CP001707">
    <property type="protein sequence ID" value="ACV27024.1"/>
    <property type="molecule type" value="Genomic_DNA"/>
</dbReference>
<dbReference type="STRING" id="523791.Kkor_1612"/>
<evidence type="ECO:0000256" key="5">
    <source>
        <dbReference type="RuleBase" id="RU362118"/>
    </source>
</evidence>
<keyword evidence="6" id="KW-0456">Lyase</keyword>
<dbReference type="OrthoDB" id="9805807at2"/>
<dbReference type="Gene3D" id="3.90.1150.10">
    <property type="entry name" value="Aspartate Aminotransferase, domain 1"/>
    <property type="match status" value="1"/>
</dbReference>
<dbReference type="InterPro" id="IPR015424">
    <property type="entry name" value="PyrdxlP-dep_Trfase"/>
</dbReference>
<dbReference type="FunFam" id="3.40.640.10:FF:000009">
    <property type="entry name" value="Cystathionine gamma-synthase homolog"/>
    <property type="match status" value="1"/>
</dbReference>
<accession>C7RCN2</accession>
<dbReference type="FunFam" id="3.90.1150.10:FF:000008">
    <property type="entry name" value="Cystathionine gamma-synthase"/>
    <property type="match status" value="1"/>
</dbReference>
<dbReference type="GO" id="GO:0003962">
    <property type="term" value="F:cystathionine gamma-synthase activity"/>
    <property type="evidence" value="ECO:0007669"/>
    <property type="project" value="UniProtKB-EC"/>
</dbReference>
<comment type="similarity">
    <text evidence="2 5">Belongs to the trans-sulfuration enzymes family.</text>
</comment>
<dbReference type="PANTHER" id="PTHR11808:SF75">
    <property type="entry name" value="CYSTATHIONINE GAMMA-SYNTHASE"/>
    <property type="match status" value="1"/>
</dbReference>
<feature type="modified residue" description="N6-(pyridoxal phosphate)lysine" evidence="4">
    <location>
        <position position="196"/>
    </location>
</feature>
<dbReference type="GO" id="GO:0019343">
    <property type="term" value="P:cysteine biosynthetic process via cystathionine"/>
    <property type="evidence" value="ECO:0007669"/>
    <property type="project" value="TreeGrafter"/>
</dbReference>
<evidence type="ECO:0000256" key="2">
    <source>
        <dbReference type="ARBA" id="ARBA00009077"/>
    </source>
</evidence>
<dbReference type="RefSeq" id="WP_015780630.1">
    <property type="nucleotide sequence ID" value="NC_013166.1"/>
</dbReference>
<gene>
    <name evidence="6" type="ordered locus">Kkor_1612</name>
</gene>
<comment type="cofactor">
    <cofactor evidence="1 5">
        <name>pyridoxal 5'-phosphate</name>
        <dbReference type="ChEBI" id="CHEBI:597326"/>
    </cofactor>
</comment>
<dbReference type="Gene3D" id="3.40.640.10">
    <property type="entry name" value="Type I PLP-dependent aspartate aminotransferase-like (Major domain)"/>
    <property type="match status" value="1"/>
</dbReference>
<keyword evidence="3 4" id="KW-0663">Pyridoxal phosphate</keyword>
<evidence type="ECO:0000313" key="7">
    <source>
        <dbReference type="Proteomes" id="UP000001231"/>
    </source>
</evidence>
<reference evidence="6 7" key="1">
    <citation type="journal article" date="2009" name="Stand. Genomic Sci.">
        <title>Complete genome sequence of Kangiella koreensis type strain (SW-125).</title>
        <authorList>
            <person name="Han C."/>
            <person name="Sikorski J."/>
            <person name="Lapidus A."/>
            <person name="Nolan M."/>
            <person name="Glavina Del Rio T."/>
            <person name="Tice H."/>
            <person name="Cheng J.F."/>
            <person name="Lucas S."/>
            <person name="Chen F."/>
            <person name="Copeland A."/>
            <person name="Ivanova N."/>
            <person name="Mavromatis K."/>
            <person name="Ovchinnikova G."/>
            <person name="Pati A."/>
            <person name="Bruce D."/>
            <person name="Goodwin L."/>
            <person name="Pitluck S."/>
            <person name="Chen A."/>
            <person name="Palaniappan K."/>
            <person name="Land M."/>
            <person name="Hauser L."/>
            <person name="Chang Y.J."/>
            <person name="Jeffries C.D."/>
            <person name="Chain P."/>
            <person name="Saunders E."/>
            <person name="Brettin T."/>
            <person name="Goker M."/>
            <person name="Tindall B.J."/>
            <person name="Bristow J."/>
            <person name="Eisen J.A."/>
            <person name="Markowitz V."/>
            <person name="Hugenholtz P."/>
            <person name="Kyrpides N.C."/>
            <person name="Klenk H.P."/>
            <person name="Detter J.C."/>
        </authorList>
    </citation>
    <scope>NUCLEOTIDE SEQUENCE [LARGE SCALE GENOMIC DNA]</scope>
    <source>
        <strain evidence="7">DSM 16069 / KCTC 12182 / SW-125</strain>
    </source>
</reference>
<name>C7RCN2_KANKD</name>
<dbReference type="InterPro" id="IPR015421">
    <property type="entry name" value="PyrdxlP-dep_Trfase_major"/>
</dbReference>
<sequence length="392" mass="42928">MSSSNQTIAVRSGIESDQQFGAVTPPLYLSSNYTFADLEQPRQYDYSRSGNPTRDTLADTLAQLEAGCGGVITSSGMSAIYLVTHLCDKDDVIIAPHDCYGGTYRLLNSLAERGRFKVEFVDQGCDESIQQALQGKPKLIWIETPSNPLLRVVDIQNICELAGQDIIKVVDNTFLSPVLQQPLTLGADIVVHSTTKYINGHSDVVGGAVIAKEQALFEQLAWWANCIGVTGSPFDSFITSRGLRTLSVRMRQHQENTQKVIEYLQQQPLVKNIYYPGLESHPSHQIAKKQQLGFGAMLSFELEIKGANLRTFVNSLSLFSLAESLGGVESLICHPATMTHAAMDPAARLKAGISNSLLRLSVGIEDADDLVRDLDSAFQRCQIKVLQGEQHG</sequence>
<dbReference type="InParanoid" id="C7RCN2"/>
<dbReference type="Pfam" id="PF01053">
    <property type="entry name" value="Cys_Met_Meta_PP"/>
    <property type="match status" value="1"/>
</dbReference>
<dbReference type="Proteomes" id="UP000001231">
    <property type="component" value="Chromosome"/>
</dbReference>
<dbReference type="PIRSF" id="PIRSF001434">
    <property type="entry name" value="CGS"/>
    <property type="match status" value="1"/>
</dbReference>
<keyword evidence="7" id="KW-1185">Reference proteome</keyword>
<protein>
    <submittedName>
        <fullName evidence="6">O-succinylhomoserine (Thiol)-lyase</fullName>
        <ecNumber evidence="6">2.5.1.48</ecNumber>
    </submittedName>
</protein>
<dbReference type="CDD" id="cd00614">
    <property type="entry name" value="CGS_like"/>
    <property type="match status" value="1"/>
</dbReference>
<organism evidence="6 7">
    <name type="scientific">Kangiella koreensis (strain DSM 16069 / JCM 12317 / KCTC 12182 / SW-125)</name>
    <dbReference type="NCBI Taxonomy" id="523791"/>
    <lineage>
        <taxon>Bacteria</taxon>
        <taxon>Pseudomonadati</taxon>
        <taxon>Pseudomonadota</taxon>
        <taxon>Gammaproteobacteria</taxon>
        <taxon>Kangiellales</taxon>
        <taxon>Kangiellaceae</taxon>
        <taxon>Kangiella</taxon>
    </lineage>
</organism>
<evidence type="ECO:0000256" key="1">
    <source>
        <dbReference type="ARBA" id="ARBA00001933"/>
    </source>
</evidence>
<dbReference type="HOGENOM" id="CLU_018986_2_0_6"/>
<dbReference type="NCBIfam" id="TIGR02080">
    <property type="entry name" value="O_succ_thio_ly"/>
    <property type="match status" value="1"/>
</dbReference>
<dbReference type="GO" id="GO:0004123">
    <property type="term" value="F:cystathionine gamma-lyase activity"/>
    <property type="evidence" value="ECO:0007669"/>
    <property type="project" value="TreeGrafter"/>
</dbReference>
<dbReference type="KEGG" id="kko:Kkor_1612"/>
<dbReference type="InterPro" id="IPR015422">
    <property type="entry name" value="PyrdxlP-dep_Trfase_small"/>
</dbReference>